<dbReference type="PANTHER" id="PTHR13268:SF0">
    <property type="entry name" value="BCAS3 MICROTUBULE ASSOCIATED CELL MIGRATION FACTOR"/>
    <property type="match status" value="1"/>
</dbReference>
<evidence type="ECO:0000313" key="2">
    <source>
        <dbReference type="EMBL" id="PGH23275.1"/>
    </source>
</evidence>
<feature type="compositionally biased region" description="Low complexity" evidence="1">
    <location>
        <begin position="452"/>
        <end position="462"/>
    </location>
</feature>
<evidence type="ECO:0000256" key="1">
    <source>
        <dbReference type="SAM" id="MobiDB-lite"/>
    </source>
</evidence>
<feature type="region of interest" description="Disordered" evidence="1">
    <location>
        <begin position="1"/>
        <end position="138"/>
    </location>
</feature>
<dbReference type="OrthoDB" id="3938623at2759"/>
<dbReference type="InterPro" id="IPR036322">
    <property type="entry name" value="WD40_repeat_dom_sf"/>
</dbReference>
<dbReference type="SUPFAM" id="SSF50978">
    <property type="entry name" value="WD40 repeat-like"/>
    <property type="match status" value="1"/>
</dbReference>
<organism evidence="2 3">
    <name type="scientific">Polytolypa hystricis (strain UAMH7299)</name>
    <dbReference type="NCBI Taxonomy" id="1447883"/>
    <lineage>
        <taxon>Eukaryota</taxon>
        <taxon>Fungi</taxon>
        <taxon>Dikarya</taxon>
        <taxon>Ascomycota</taxon>
        <taxon>Pezizomycotina</taxon>
        <taxon>Eurotiomycetes</taxon>
        <taxon>Eurotiomycetidae</taxon>
        <taxon>Onygenales</taxon>
        <taxon>Onygenales incertae sedis</taxon>
        <taxon>Polytolypa</taxon>
    </lineage>
</organism>
<dbReference type="STRING" id="1447883.A0A2B7YPP9"/>
<dbReference type="EMBL" id="PDNA01000026">
    <property type="protein sequence ID" value="PGH23275.1"/>
    <property type="molecule type" value="Genomic_DNA"/>
</dbReference>
<feature type="compositionally biased region" description="Polar residues" evidence="1">
    <location>
        <begin position="62"/>
        <end position="77"/>
    </location>
</feature>
<name>A0A2B7YPP9_POLH7</name>
<comment type="caution">
    <text evidence="2">The sequence shown here is derived from an EMBL/GenBank/DDBJ whole genome shotgun (WGS) entry which is preliminary data.</text>
</comment>
<sequence>MPSASDASRQPSRSPATKTPLSSQTPASSEASHSRQTKKRGKNAGRTSGLSKTEAKEVHDTITGSLPTSPPESSSNHAPAAGPLPPSQMASPVLDALSSLGAIQDNDINRRTDSWAKSIPFGKTPPNDPTDKISASESPPVVAIPDRGGFAHTPPSPSLPAVGRPRPLSYGNGYLNFTPAIYQSGDRQQRRYTSTQFQNGPPPPHLPQPHFYGAPDIEIPGPTKQSARSLQQEHYSFCAFDALPSQSVKPIKLGSKVLLAGYDECLEVLALENSKYRVVGRLDGLGGRVLDAKILTWASKVDPLLPIRPLIAITIHGPIMDEQEENRSFKSDQVDLVPSDSNRPASEIRPKLDPVPHFQTRVEVYSLRTQERITTLFSTNPMPCLEGFPGLPVSAPPPIGRLRIYASGNYTIVASGVSGEVFIYTAKPRSPSGVFQCLGKTWARVQQKSSRRLSNSSSSTEASDSRGDSDRPSELLDRPILAVCGRWLAVVCPPSTATVSLQGVVPPHLIQKKSFGIESHTPPSRPSVTCSVDVGERESLFNKLARGVTQELYKGAQWVGDQGIRTWNNYWNKDAQQLQATQARRPYQLDPHAGYNLLPPTHAQETQAALASEPDLVSIIDMRKLEDYPGHRSSFLSPVATFQSPDGCRFLSFAPNGLMLLTTSTNGDIQHVWDLMQVKYCRAATLIPHSPVSGAPIFNGSSPHVRQVARYARYTTSDIVDVIWTGPMGEHLAIITKNGTAHVLNLPRSAFHWPPLRRAIPAVATKKDSSAIEDFEDNTGNRFSAAMKLVGGKTQPILAAMRGRAPSVGAPFSGAGAFGITTATGIRGGKVVAAGLSKSVGAATDTVNTLRHVGENRLHLRGFAHHPAFSRVAWFKSGTNPLLGTVDSGYFRLYKVRGSSVRNSKNGQSVVGAKVTELRLPPTLQTPSGPEQPVVVTGDGQVTGFWTISQSPRARPSTVTRPQPLSFAEIEANSPYQPFHTDRRVCIRLYPADYQEPTPLSDPWAFGEVIPTIKLNVSPVIHSDEEDEAINNGHNGPASSMENHITLGNVGEVVEHVVITTRRKKRSPAGPSGNALVSDEDGFFEDDCEVLDFARDRV</sequence>
<accession>A0A2B7YPP9</accession>
<feature type="region of interest" description="Disordered" evidence="1">
    <location>
        <begin position="186"/>
        <end position="207"/>
    </location>
</feature>
<dbReference type="GO" id="GO:0042594">
    <property type="term" value="P:response to starvation"/>
    <property type="evidence" value="ECO:0007669"/>
    <property type="project" value="TreeGrafter"/>
</dbReference>
<keyword evidence="3" id="KW-1185">Reference proteome</keyword>
<dbReference type="Proteomes" id="UP000224634">
    <property type="component" value="Unassembled WGS sequence"/>
</dbReference>
<evidence type="ECO:0000313" key="3">
    <source>
        <dbReference type="Proteomes" id="UP000224634"/>
    </source>
</evidence>
<dbReference type="GO" id="GO:0005737">
    <property type="term" value="C:cytoplasm"/>
    <property type="evidence" value="ECO:0007669"/>
    <property type="project" value="TreeGrafter"/>
</dbReference>
<protein>
    <submittedName>
        <fullName evidence="2">Uncharacterized protein</fullName>
    </submittedName>
</protein>
<dbReference type="GO" id="GO:0006914">
    <property type="term" value="P:autophagy"/>
    <property type="evidence" value="ECO:0007669"/>
    <property type="project" value="InterPro"/>
</dbReference>
<proteinExistence type="predicted"/>
<feature type="compositionally biased region" description="Basic and acidic residues" evidence="1">
    <location>
        <begin position="463"/>
        <end position="473"/>
    </location>
</feature>
<dbReference type="AlphaFoldDB" id="A0A2B7YPP9"/>
<feature type="region of interest" description="Disordered" evidence="1">
    <location>
        <begin position="327"/>
        <end position="352"/>
    </location>
</feature>
<dbReference type="InterPro" id="IPR045142">
    <property type="entry name" value="BCAS3-like"/>
</dbReference>
<gene>
    <name evidence="2" type="ORF">AJ80_02691</name>
</gene>
<feature type="region of interest" description="Disordered" evidence="1">
    <location>
        <begin position="448"/>
        <end position="473"/>
    </location>
</feature>
<feature type="compositionally biased region" description="Polar residues" evidence="1">
    <location>
        <begin position="1"/>
        <end position="31"/>
    </location>
</feature>
<dbReference type="PANTHER" id="PTHR13268">
    <property type="entry name" value="BREAST CARCINOMA AMPLIFIED SEQUENCE 3"/>
    <property type="match status" value="1"/>
</dbReference>
<reference evidence="2 3" key="1">
    <citation type="submission" date="2017-10" db="EMBL/GenBank/DDBJ databases">
        <title>Comparative genomics in systemic dimorphic fungi from Ajellomycetaceae.</title>
        <authorList>
            <person name="Munoz J.F."/>
            <person name="Mcewen J.G."/>
            <person name="Clay O.K."/>
            <person name="Cuomo C.A."/>
        </authorList>
    </citation>
    <scope>NUCLEOTIDE SEQUENCE [LARGE SCALE GENOMIC DNA]</scope>
    <source>
        <strain evidence="2 3">UAMH7299</strain>
    </source>
</reference>